<dbReference type="PANTHER" id="PTHR43280:SF27">
    <property type="entry name" value="TRANSCRIPTIONAL REGULATOR MTLR"/>
    <property type="match status" value="1"/>
</dbReference>
<dbReference type="SMART" id="SM00342">
    <property type="entry name" value="HTH_ARAC"/>
    <property type="match status" value="1"/>
</dbReference>
<dbReference type="PROSITE" id="PS01124">
    <property type="entry name" value="HTH_ARAC_FAMILY_2"/>
    <property type="match status" value="1"/>
</dbReference>
<protein>
    <submittedName>
        <fullName evidence="5">AraC family transcriptional regulator</fullName>
    </submittedName>
</protein>
<dbReference type="GO" id="GO:0003700">
    <property type="term" value="F:DNA-binding transcription factor activity"/>
    <property type="evidence" value="ECO:0007669"/>
    <property type="project" value="InterPro"/>
</dbReference>
<feature type="domain" description="HTH araC/xylS-type" evidence="4">
    <location>
        <begin position="190"/>
        <end position="288"/>
    </location>
</feature>
<keyword evidence="3" id="KW-0804">Transcription</keyword>
<dbReference type="GO" id="GO:0043565">
    <property type="term" value="F:sequence-specific DNA binding"/>
    <property type="evidence" value="ECO:0007669"/>
    <property type="project" value="InterPro"/>
</dbReference>
<keyword evidence="6" id="KW-1185">Reference proteome</keyword>
<dbReference type="InterPro" id="IPR018060">
    <property type="entry name" value="HTH_AraC"/>
</dbReference>
<dbReference type="EMBL" id="LVVY01000001">
    <property type="protein sequence ID" value="OAM84211.1"/>
    <property type="molecule type" value="Genomic_DNA"/>
</dbReference>
<evidence type="ECO:0000256" key="1">
    <source>
        <dbReference type="ARBA" id="ARBA00023015"/>
    </source>
</evidence>
<dbReference type="Proteomes" id="UP000078389">
    <property type="component" value="Unassembled WGS sequence"/>
</dbReference>
<dbReference type="STRING" id="1770058.A3840_00065"/>
<dbReference type="PRINTS" id="PR00032">
    <property type="entry name" value="HTHARAC"/>
</dbReference>
<dbReference type="InterPro" id="IPR020449">
    <property type="entry name" value="Tscrpt_reg_AraC-type_HTH"/>
</dbReference>
<dbReference type="InterPro" id="IPR011051">
    <property type="entry name" value="RmlC_Cupin_sf"/>
</dbReference>
<dbReference type="InterPro" id="IPR009057">
    <property type="entry name" value="Homeodomain-like_sf"/>
</dbReference>
<evidence type="ECO:0000256" key="2">
    <source>
        <dbReference type="ARBA" id="ARBA00023125"/>
    </source>
</evidence>
<dbReference type="Pfam" id="PF12833">
    <property type="entry name" value="HTH_18"/>
    <property type="match status" value="1"/>
</dbReference>
<accession>A0A178I4Q6</accession>
<dbReference type="PANTHER" id="PTHR43280">
    <property type="entry name" value="ARAC-FAMILY TRANSCRIPTIONAL REGULATOR"/>
    <property type="match status" value="1"/>
</dbReference>
<evidence type="ECO:0000256" key="3">
    <source>
        <dbReference type="ARBA" id="ARBA00023163"/>
    </source>
</evidence>
<evidence type="ECO:0000313" key="5">
    <source>
        <dbReference type="EMBL" id="OAM84211.1"/>
    </source>
</evidence>
<dbReference type="Gene3D" id="2.60.120.10">
    <property type="entry name" value="Jelly Rolls"/>
    <property type="match status" value="1"/>
</dbReference>
<dbReference type="SUPFAM" id="SSF51182">
    <property type="entry name" value="RmlC-like cupins"/>
    <property type="match status" value="1"/>
</dbReference>
<dbReference type="InterPro" id="IPR014710">
    <property type="entry name" value="RmlC-like_jellyroll"/>
</dbReference>
<dbReference type="Gene3D" id="1.10.10.60">
    <property type="entry name" value="Homeodomain-like"/>
    <property type="match status" value="2"/>
</dbReference>
<dbReference type="PROSITE" id="PS00041">
    <property type="entry name" value="HTH_ARAC_FAMILY_1"/>
    <property type="match status" value="1"/>
</dbReference>
<dbReference type="SUPFAM" id="SSF46689">
    <property type="entry name" value="Homeodomain-like"/>
    <property type="match status" value="2"/>
</dbReference>
<gene>
    <name evidence="5" type="ORF">A3840_00065</name>
</gene>
<proteinExistence type="predicted"/>
<evidence type="ECO:0000259" key="4">
    <source>
        <dbReference type="PROSITE" id="PS01124"/>
    </source>
</evidence>
<comment type="caution">
    <text evidence="5">The sequence shown here is derived from an EMBL/GenBank/DDBJ whole genome shotgun (WGS) entry which is preliminary data.</text>
</comment>
<reference evidence="5 6" key="1">
    <citation type="submission" date="2016-03" db="EMBL/GenBank/DDBJ databases">
        <title>Genome sequencing of Devosia sp. S37.</title>
        <authorList>
            <person name="Mohd Nor M."/>
        </authorList>
    </citation>
    <scope>NUCLEOTIDE SEQUENCE [LARGE SCALE GENOMIC DNA]</scope>
    <source>
        <strain evidence="5 6">S37</strain>
    </source>
</reference>
<dbReference type="InterPro" id="IPR018062">
    <property type="entry name" value="HTH_AraC-typ_CS"/>
</dbReference>
<keyword evidence="1" id="KW-0805">Transcription regulation</keyword>
<sequence length="308" mass="34357">MAESKISRTYYVPEANGVERLPTALSMFHTSPAIMRAPHWHAQVEVNYISRGWAHYNMSGHEVTFTEGDLALFWGGLPHWLDDASDDLIYAGGHLPLVHFFRLRLPSDVQARLMQGATLVTQATDGADPINFARWHLYTRSGDPMKASLAVDELLLRIERIRFSPYSLLPDSRPVADAGGLDHHASPIVVRICEYIADNFREDIDSVDIAVAADVHPKYAMTVFKKSTGMTLNDYINLMRLSYAQAMLMHDDASVLAIAMESGFGSLSAFNKSFRKVAGMSPSDFRRDVRGRPAVQMAVQSAPDRPYN</sequence>
<name>A0A178I4Q6_9HYPH</name>
<keyword evidence="2" id="KW-0238">DNA-binding</keyword>
<organism evidence="5 6">
    <name type="scientific">Devosia elaeis</name>
    <dbReference type="NCBI Taxonomy" id="1770058"/>
    <lineage>
        <taxon>Bacteria</taxon>
        <taxon>Pseudomonadati</taxon>
        <taxon>Pseudomonadota</taxon>
        <taxon>Alphaproteobacteria</taxon>
        <taxon>Hyphomicrobiales</taxon>
        <taxon>Devosiaceae</taxon>
        <taxon>Devosia</taxon>
    </lineage>
</organism>
<dbReference type="AlphaFoldDB" id="A0A178I4Q6"/>
<evidence type="ECO:0000313" key="6">
    <source>
        <dbReference type="Proteomes" id="UP000078389"/>
    </source>
</evidence>